<dbReference type="RefSeq" id="WP_173711999.1">
    <property type="nucleotide sequence ID" value="NZ_JABSWW010000001.1"/>
</dbReference>
<dbReference type="Proteomes" id="UP001193748">
    <property type="component" value="Unassembled WGS sequence"/>
</dbReference>
<sequence length="482" mass="58263">MEQKEEKRKKVFISYCWTNYNHEQWVLDLAKRLVDDNVHVILDKWDLKPGQDKYKFMESMVLDPTIDKVLMICEKGYKEKADKREGGVGTETQIITPELYEQISQTKYIPIVAEEGENDFSKYIPQYIKGRIAIQMSTQESYIKGYEELLRVIFDKPQYERPQFGKTPSFITNESKMTSKLYFLNKTLDKYIEENRDGMIESTIQDFKDKLFNELDSFVILKREDLKEPYNIQLFNYIDDLKIIRDEYLTFLETLICNYKNFDSDIIIEMFEELYKYTEYQGSGNYGDFMMEHFQFFMTELFIWTNVLLFKYKKYQIIKEILYTRYYIKSRFGSDKCHFSKFRFWLNYLESNQNSPTKYHSIMAEKIIRRSNYKNKDYRDEIIETDIILSYISKISGYDVSWHWFPLTYAYKREYSKIKIIEKMERKKYFDEIKTLFNVTTKEEMKKLIEEKLSEVEQGYTGSFRSIPLITQSINVDDIGKY</sequence>
<evidence type="ECO:0000259" key="1">
    <source>
        <dbReference type="PROSITE" id="PS51534"/>
    </source>
</evidence>
<comment type="caution">
    <text evidence="2">The sequence shown here is derived from an EMBL/GenBank/DDBJ whole genome shotgun (WGS) entry which is preliminary data.</text>
</comment>
<evidence type="ECO:0000313" key="2">
    <source>
        <dbReference type="EMBL" id="NRT91514.1"/>
    </source>
</evidence>
<gene>
    <name evidence="2" type="ORF">B0H41_005193</name>
</gene>
<organism evidence="2 3">
    <name type="scientific">Clostridium beijerinckii</name>
    <name type="common">Clostridium MP</name>
    <dbReference type="NCBI Taxonomy" id="1520"/>
    <lineage>
        <taxon>Bacteria</taxon>
        <taxon>Bacillati</taxon>
        <taxon>Bacillota</taxon>
        <taxon>Clostridia</taxon>
        <taxon>Eubacteriales</taxon>
        <taxon>Clostridiaceae</taxon>
        <taxon>Clostridium</taxon>
    </lineage>
</organism>
<dbReference type="Gene3D" id="3.40.50.10140">
    <property type="entry name" value="Toll/interleukin-1 receptor homology (TIR) domain"/>
    <property type="match status" value="1"/>
</dbReference>
<dbReference type="SUPFAM" id="SSF52200">
    <property type="entry name" value="Toll/Interleukin receptor TIR domain"/>
    <property type="match status" value="1"/>
</dbReference>
<protein>
    <recommendedName>
        <fullName evidence="1">SEFIR domain-containing protein</fullName>
    </recommendedName>
</protein>
<feature type="domain" description="SEFIR" evidence="1">
    <location>
        <begin position="8"/>
        <end position="145"/>
    </location>
</feature>
<name>A0AAX0B9K4_CLOBE</name>
<reference evidence="2" key="1">
    <citation type="submission" date="2020-05" db="EMBL/GenBank/DDBJ databases">
        <authorList>
            <person name="Brown S."/>
            <person name="Huntemann M."/>
            <person name="Clum A."/>
            <person name="Spunde A."/>
            <person name="Palaniappan K."/>
            <person name="Ritter S."/>
            <person name="Mikhailova N."/>
            <person name="Chen I.-M."/>
            <person name="Stamatis D."/>
            <person name="Reddy T."/>
            <person name="O'Malley R."/>
            <person name="Daum C."/>
            <person name="Shapiro N."/>
            <person name="Ivanova N."/>
            <person name="Kyrpides N."/>
            <person name="Woyke T."/>
        </authorList>
    </citation>
    <scope>NUCLEOTIDE SEQUENCE</scope>
    <source>
        <strain evidence="2">DJ080</strain>
    </source>
</reference>
<reference evidence="2" key="2">
    <citation type="journal article" date="2022" name="Nat. Biotechnol.">
        <title>Carbon-negative production of acetone and isopropanol by gas fermentation at industrial pilot scale.</title>
        <authorList>
            <person name="Liew F.E."/>
            <person name="Nogle R."/>
            <person name="Abdalla T."/>
            <person name="Rasor B.J."/>
            <person name="Canter C."/>
            <person name="Jensen R.O."/>
            <person name="Wang L."/>
            <person name="Strutz J."/>
            <person name="Chirania P."/>
            <person name="De Tissera S."/>
            <person name="Mueller A.P."/>
            <person name="Ruan Z."/>
            <person name="Gao A."/>
            <person name="Tran L."/>
            <person name="Engle N.L."/>
            <person name="Bromley J.C."/>
            <person name="Daniell J."/>
            <person name="Conrado R."/>
            <person name="Tschaplinski T.J."/>
            <person name="Giannone R.J."/>
            <person name="Hettich R.L."/>
            <person name="Karim A.S."/>
            <person name="Simpson S.D."/>
            <person name="Brown S.D."/>
            <person name="Leang C."/>
            <person name="Jewett M.C."/>
            <person name="Kopke M."/>
        </authorList>
    </citation>
    <scope>NUCLEOTIDE SEQUENCE</scope>
    <source>
        <strain evidence="2">DJ080</strain>
    </source>
</reference>
<dbReference type="AlphaFoldDB" id="A0AAX0B9K4"/>
<proteinExistence type="predicted"/>
<dbReference type="PROSITE" id="PS51534">
    <property type="entry name" value="SEFIR"/>
    <property type="match status" value="1"/>
</dbReference>
<dbReference type="Pfam" id="PF08357">
    <property type="entry name" value="SEFIR"/>
    <property type="match status" value="1"/>
</dbReference>
<dbReference type="InterPro" id="IPR013568">
    <property type="entry name" value="SEFIR_dom"/>
</dbReference>
<dbReference type="InterPro" id="IPR035897">
    <property type="entry name" value="Toll_tir_struct_dom_sf"/>
</dbReference>
<accession>A0AAX0B9K4</accession>
<dbReference type="EMBL" id="JABSWW010000001">
    <property type="protein sequence ID" value="NRT91514.1"/>
    <property type="molecule type" value="Genomic_DNA"/>
</dbReference>
<evidence type="ECO:0000313" key="3">
    <source>
        <dbReference type="Proteomes" id="UP001193748"/>
    </source>
</evidence>